<evidence type="ECO:0008006" key="4">
    <source>
        <dbReference type="Google" id="ProtNLM"/>
    </source>
</evidence>
<dbReference type="EMBL" id="CAJJDM010000166">
    <property type="protein sequence ID" value="CAD8114836.1"/>
    <property type="molecule type" value="Genomic_DNA"/>
</dbReference>
<dbReference type="Proteomes" id="UP000688137">
    <property type="component" value="Unassembled WGS sequence"/>
</dbReference>
<keyword evidence="1" id="KW-0812">Transmembrane</keyword>
<feature type="transmembrane region" description="Helical" evidence="1">
    <location>
        <begin position="249"/>
        <end position="266"/>
    </location>
</feature>
<reference evidence="2" key="1">
    <citation type="submission" date="2021-01" db="EMBL/GenBank/DDBJ databases">
        <authorList>
            <consortium name="Genoscope - CEA"/>
            <person name="William W."/>
        </authorList>
    </citation>
    <scope>NUCLEOTIDE SEQUENCE</scope>
</reference>
<gene>
    <name evidence="2" type="ORF">PPRIM_AZ9-3.1.T1610100</name>
</gene>
<sequence>MQQVKYPQFDIQSSNQQDNLQHQLFQNTTEDIRYLPIIEQQTQNSQNYQQVVHPYSEQANKYQNYYQLDQPPQPPQPTNSLLLKDADFLTQKFFFSSILGMFVIWSFLFVLLFFIMMVMFERELYKHKNEYPLWITLCVIALILLVKIGSMEKFRYSGLTLVIYFGSIIAYTLTFFFLIAYFSTTPGSDVPSTFIAGLFMFLPLFANLIVTIILLMYILIETKKFRFYKVFVCEFLCVLPFAIIENKTLICLVILLPYTFLLLNVLKQIQQGRFNLKKDQVLSGTLAAYYGVLMPFY</sequence>
<dbReference type="AlphaFoldDB" id="A0A8S1QHJ8"/>
<keyword evidence="3" id="KW-1185">Reference proteome</keyword>
<organism evidence="2 3">
    <name type="scientific">Paramecium primaurelia</name>
    <dbReference type="NCBI Taxonomy" id="5886"/>
    <lineage>
        <taxon>Eukaryota</taxon>
        <taxon>Sar</taxon>
        <taxon>Alveolata</taxon>
        <taxon>Ciliophora</taxon>
        <taxon>Intramacronucleata</taxon>
        <taxon>Oligohymenophorea</taxon>
        <taxon>Peniculida</taxon>
        <taxon>Parameciidae</taxon>
        <taxon>Paramecium</taxon>
    </lineage>
</organism>
<keyword evidence="1" id="KW-0472">Membrane</keyword>
<proteinExistence type="predicted"/>
<feature type="transmembrane region" description="Helical" evidence="1">
    <location>
        <begin position="131"/>
        <end position="149"/>
    </location>
</feature>
<feature type="transmembrane region" description="Helical" evidence="1">
    <location>
        <begin position="227"/>
        <end position="243"/>
    </location>
</feature>
<protein>
    <recommendedName>
        <fullName evidence="4">Transmembrane protein</fullName>
    </recommendedName>
</protein>
<feature type="transmembrane region" description="Helical" evidence="1">
    <location>
        <begin position="93"/>
        <end position="119"/>
    </location>
</feature>
<accession>A0A8S1QHJ8</accession>
<name>A0A8S1QHJ8_PARPR</name>
<evidence type="ECO:0000313" key="3">
    <source>
        <dbReference type="Proteomes" id="UP000688137"/>
    </source>
</evidence>
<evidence type="ECO:0000256" key="1">
    <source>
        <dbReference type="SAM" id="Phobius"/>
    </source>
</evidence>
<feature type="transmembrane region" description="Helical" evidence="1">
    <location>
        <begin position="161"/>
        <end position="182"/>
    </location>
</feature>
<keyword evidence="1" id="KW-1133">Transmembrane helix</keyword>
<feature type="transmembrane region" description="Helical" evidence="1">
    <location>
        <begin position="194"/>
        <end position="220"/>
    </location>
</feature>
<comment type="caution">
    <text evidence="2">The sequence shown here is derived from an EMBL/GenBank/DDBJ whole genome shotgun (WGS) entry which is preliminary data.</text>
</comment>
<evidence type="ECO:0000313" key="2">
    <source>
        <dbReference type="EMBL" id="CAD8114836.1"/>
    </source>
</evidence>